<name>Q9FWJ3_ARATH</name>
<evidence type="ECO:0000313" key="2">
    <source>
        <dbReference type="EMBL" id="AAG12671.1"/>
    </source>
</evidence>
<sequence>MGTIFPIEKDFSWYYFMCMKCKNTAFIVPKFVIEVQAYCLSHGFNCSTKLMLFESDAKKIVSCSAYDLLNGEYDEFVVLIEKDNINDGNDTYKVAYAWVSREPLQSDTIGDSNVLDDLQTIVLVDQRVESLATHSITTSSKRKDKEDDPLESQSSSSKKLCIPSIGDNIVKGSVGIVEEDLVSK</sequence>
<reference evidence="2" key="3">
    <citation type="submission" date="2000-09" db="EMBL/GenBank/DDBJ databases">
        <authorList>
            <person name="Town C.D."/>
            <person name="Kaul S."/>
        </authorList>
    </citation>
    <scope>NUCLEOTIDE SEQUENCE</scope>
</reference>
<organism evidence="2">
    <name type="scientific">Arabidopsis thaliana</name>
    <name type="common">Mouse-ear cress</name>
    <dbReference type="NCBI Taxonomy" id="3702"/>
    <lineage>
        <taxon>Eukaryota</taxon>
        <taxon>Viridiplantae</taxon>
        <taxon>Streptophyta</taxon>
        <taxon>Embryophyta</taxon>
        <taxon>Tracheophyta</taxon>
        <taxon>Spermatophyta</taxon>
        <taxon>Magnoliopsida</taxon>
        <taxon>eudicotyledons</taxon>
        <taxon>Gunneridae</taxon>
        <taxon>Pentapetalae</taxon>
        <taxon>rosids</taxon>
        <taxon>malvids</taxon>
        <taxon>Brassicales</taxon>
        <taxon>Brassicaceae</taxon>
        <taxon>Camelineae</taxon>
        <taxon>Arabidopsis</taxon>
    </lineage>
</organism>
<dbReference type="EMBL" id="AC027033">
    <property type="protein sequence ID" value="AAG12671.1"/>
    <property type="molecule type" value="Genomic_DNA"/>
</dbReference>
<accession>Q9FWJ3</accession>
<proteinExistence type="predicted"/>
<reference key="1">
    <citation type="journal article" date="2000" name="Nature">
        <title>Sequence and analysis of chromosome 1 of the plant Arabidopsis thaliana.</title>
        <authorList>
            <person name="Theologis A."/>
            <person name="Ecker J.R."/>
            <person name="Palm C.J."/>
            <person name="Federspiel N.A."/>
            <person name="Kaul S."/>
            <person name="White O."/>
            <person name="Alonso J."/>
            <person name="Altafi H."/>
            <person name="Araujo R."/>
            <person name="Bowman C.L."/>
            <person name="Brooks S.Y."/>
            <person name="Buehler E."/>
            <person name="Chan A."/>
            <person name="Chao Q."/>
            <person name="Chen H."/>
            <person name="Cheuk R.F."/>
            <person name="Chin C.W."/>
            <person name="Chung M.K."/>
            <person name="Conn L."/>
            <person name="Conway A.B."/>
            <person name="Conway A.R."/>
            <person name="Creasy T.H."/>
            <person name="Dewar K."/>
            <person name="Dunn P."/>
            <person name="Etgu P."/>
            <person name="Feldblyum T.V."/>
            <person name="Feng J."/>
            <person name="Fong B."/>
            <person name="Fujii C.Y."/>
            <person name="Gill J.E."/>
            <person name="Goldsmith A.D."/>
            <person name="Haas B."/>
            <person name="Hansen N.F."/>
            <person name="Hughes B."/>
            <person name="Huizar L."/>
            <person name="Hunter J.L."/>
            <person name="Jenkins J."/>
            <person name="Johnson-Hopson C."/>
            <person name="Khan S."/>
            <person name="Khaykin E."/>
            <person name="Kim C.J."/>
            <person name="Koo H.L."/>
            <person name="Kremenetskaia I."/>
            <person name="Kurtz D.B."/>
            <person name="Kwan A."/>
            <person name="Lam B."/>
            <person name="Langin-Hooper S."/>
            <person name="Lee A."/>
            <person name="Lee J.M."/>
            <person name="Lenz C.A."/>
            <person name="Li J.H."/>
            <person name="Li Y."/>
            <person name="Lin X."/>
            <person name="Liu S.X."/>
            <person name="Liu Z.A."/>
            <person name="Luros J.S."/>
            <person name="Maiti R."/>
            <person name="Marziali A."/>
            <person name="Militscher J."/>
            <person name="Miranda M."/>
            <person name="Nguyen M."/>
            <person name="Nierman W.C."/>
            <person name="Osborne B.I."/>
            <person name="Pai G."/>
            <person name="Peterson J."/>
            <person name="Pham P.K."/>
            <person name="Rizzo M."/>
            <person name="Rooney T."/>
            <person name="Rowley D."/>
            <person name="Sakano H."/>
            <person name="Salzberg S.L."/>
            <person name="Schwartz J.R."/>
            <person name="Shinn P."/>
            <person name="Southwick A.M."/>
            <person name="Sun H."/>
            <person name="Tallon L.J."/>
            <person name="Tambunga G."/>
            <person name="Toriumi M.J."/>
            <person name="Town C.D."/>
            <person name="Utterback T."/>
            <person name="Van Aken S."/>
            <person name="Vaysberg M."/>
            <person name="Vysotskaia V.S."/>
            <person name="Walker M."/>
            <person name="Wu D."/>
            <person name="Yu G."/>
            <person name="Fraser C.M."/>
            <person name="Venter J.C."/>
            <person name="Davis R.W."/>
        </authorList>
    </citation>
    <scope>NUCLEOTIDE SEQUENCE [LARGE SCALE GENOMIC DNA]</scope>
    <source>
        <strain>cv. Columbia</strain>
    </source>
</reference>
<evidence type="ECO:0000256" key="1">
    <source>
        <dbReference type="SAM" id="MobiDB-lite"/>
    </source>
</evidence>
<reference evidence="2" key="2">
    <citation type="submission" date="2000-03" db="EMBL/GenBank/DDBJ databases">
        <title>Arabidopsis thaliana chromosome 1 BAC F21N10 genomic sequence.</title>
        <authorList>
            <person name="Lin X."/>
            <person name="Kaul S."/>
            <person name="Town C.D."/>
            <person name="Benito M."/>
            <person name="Creasy T.H."/>
            <person name="Haas B.J."/>
            <person name="Wu D."/>
            <person name="Maiti R."/>
            <person name="Ronning C.M."/>
            <person name="Koo H."/>
            <person name="Fujii C.Y."/>
            <person name="Utterback T.R."/>
            <person name="Barnstead M.E."/>
            <person name="Bowman C.L."/>
            <person name="White O."/>
            <person name="Nierman W.C."/>
            <person name="Fraser C.M."/>
        </authorList>
    </citation>
    <scope>NUCLEOTIDE SEQUENCE</scope>
</reference>
<gene>
    <name evidence="2" type="primary">F21N10.10</name>
</gene>
<protein>
    <submittedName>
        <fullName evidence="2">Uncharacterized protein F21N10.10</fullName>
    </submittedName>
</protein>
<feature type="region of interest" description="Disordered" evidence="1">
    <location>
        <begin position="135"/>
        <end position="160"/>
    </location>
</feature>
<dbReference type="AlphaFoldDB" id="Q9FWJ3"/>